<dbReference type="Proteomes" id="UP000095743">
    <property type="component" value="Chromosome"/>
</dbReference>
<evidence type="ECO:0000259" key="1">
    <source>
        <dbReference type="Pfam" id="PF13556"/>
    </source>
</evidence>
<gene>
    <name evidence="2" type="ORF">Gferi_09660</name>
</gene>
<dbReference type="RefSeq" id="WP_069975915.1">
    <property type="nucleotide sequence ID" value="NZ_CP017269.1"/>
</dbReference>
<dbReference type="InterPro" id="IPR042070">
    <property type="entry name" value="PucR_C-HTH_sf"/>
</dbReference>
<sequence>MNISFILHKLGNHIIKKNIGFTDLEEILSIILLKNQSSLPKNHFYISDRTTSLRLLQTTSTAHPITIFLAISPYQKKDCVDFDLYHQHNIIQTDLELIDLYNCLNFIIEDYKYWCYSLMQAICDRKTLSQIVELATSMINSLIFILDHDYRVLCGSDREDHLDDYSDEMFKNGSFSFQPTERLEELFETNLEDNNYKLYYSPDTGHYHHFYKMVYNDIVIAVILFISTSYNSSLDLYYYILDFSKIIKSLVVDLQMNMVERDAACATFFSDVVEGNLHKSTEFDLRLKLLPYSLNSFLSCIVIRFDPSQNKENIPYPHIISELEKIFIRVNITVYRNDIILMYSQNERTFSKLEFDYEQFNALLIRYNAHAGISNASRNHSMLRTLYLIASDTIDLSYSLGHYKLSNRIFSYEEYSFYYIINLCAQSFIRQHHHDDLGYLIHPSVIALYRYDQKHHTNLRDVLFHYLVNGKSISKTAKVMYMHRNTVINKLNKINNIIMIPLDDGYFQSRLILSCLIVHYHENYMNSKLQL</sequence>
<proteinExistence type="predicted"/>
<dbReference type="AlphaFoldDB" id="A0A1D8GFZ6"/>
<name>A0A1D8GFZ6_9FIRM</name>
<organism evidence="2 3">
    <name type="scientific">Geosporobacter ferrireducens</name>
    <dbReference type="NCBI Taxonomy" id="1424294"/>
    <lineage>
        <taxon>Bacteria</taxon>
        <taxon>Bacillati</taxon>
        <taxon>Bacillota</taxon>
        <taxon>Clostridia</taxon>
        <taxon>Peptostreptococcales</taxon>
        <taxon>Thermotaleaceae</taxon>
        <taxon>Geosporobacter</taxon>
    </lineage>
</organism>
<protein>
    <recommendedName>
        <fullName evidence="1">PucR C-terminal helix-turn-helix domain-containing protein</fullName>
    </recommendedName>
</protein>
<evidence type="ECO:0000313" key="3">
    <source>
        <dbReference type="Proteomes" id="UP000095743"/>
    </source>
</evidence>
<dbReference type="Gene3D" id="1.10.10.2840">
    <property type="entry name" value="PucR C-terminal helix-turn-helix domain"/>
    <property type="match status" value="1"/>
</dbReference>
<accession>A0A1D8GFZ6</accession>
<dbReference type="Pfam" id="PF13556">
    <property type="entry name" value="HTH_30"/>
    <property type="match status" value="1"/>
</dbReference>
<dbReference type="InterPro" id="IPR025736">
    <property type="entry name" value="PucR_C-HTH_dom"/>
</dbReference>
<dbReference type="KEGG" id="gfe:Gferi_09660"/>
<reference evidence="2 3" key="1">
    <citation type="submission" date="2016-09" db="EMBL/GenBank/DDBJ databases">
        <title>Genomic analysis reveals versatility of anaerobic energy metabolism of Geosporobacter ferrireducens IRF9 of phylum Firmicutes.</title>
        <authorList>
            <person name="Kim S.-J."/>
        </authorList>
    </citation>
    <scope>NUCLEOTIDE SEQUENCE [LARGE SCALE GENOMIC DNA]</scope>
    <source>
        <strain evidence="2 3">IRF9</strain>
    </source>
</reference>
<dbReference type="STRING" id="1424294.Gferi_09660"/>
<evidence type="ECO:0000313" key="2">
    <source>
        <dbReference type="EMBL" id="AOT69822.1"/>
    </source>
</evidence>
<dbReference type="EMBL" id="CP017269">
    <property type="protein sequence ID" value="AOT69822.1"/>
    <property type="molecule type" value="Genomic_DNA"/>
</dbReference>
<keyword evidence="3" id="KW-1185">Reference proteome</keyword>
<feature type="domain" description="PucR C-terminal helix-turn-helix" evidence="1">
    <location>
        <begin position="459"/>
        <end position="515"/>
    </location>
</feature>
<dbReference type="OrthoDB" id="212459at2"/>